<comment type="caution">
    <text evidence="2">The sequence shown here is derived from an EMBL/GenBank/DDBJ whole genome shotgun (WGS) entry which is preliminary data.</text>
</comment>
<evidence type="ECO:0000313" key="3">
    <source>
        <dbReference type="Proteomes" id="UP001476950"/>
    </source>
</evidence>
<evidence type="ECO:0000313" key="2">
    <source>
        <dbReference type="EMBL" id="MEP1061019.1"/>
    </source>
</evidence>
<gene>
    <name evidence="2" type="ORF">NDI38_21545</name>
</gene>
<feature type="region of interest" description="Disordered" evidence="1">
    <location>
        <begin position="446"/>
        <end position="471"/>
    </location>
</feature>
<name>A0ABV0KRV8_9CYAN</name>
<keyword evidence="3" id="KW-1185">Reference proteome</keyword>
<feature type="compositionally biased region" description="Low complexity" evidence="1">
    <location>
        <begin position="451"/>
        <end position="466"/>
    </location>
</feature>
<organism evidence="2 3">
    <name type="scientific">Stenomitos frigidus AS-A4</name>
    <dbReference type="NCBI Taxonomy" id="2933935"/>
    <lineage>
        <taxon>Bacteria</taxon>
        <taxon>Bacillati</taxon>
        <taxon>Cyanobacteriota</taxon>
        <taxon>Cyanophyceae</taxon>
        <taxon>Leptolyngbyales</taxon>
        <taxon>Leptolyngbyaceae</taxon>
        <taxon>Stenomitos</taxon>
    </lineage>
</organism>
<dbReference type="RefSeq" id="WP_190447123.1">
    <property type="nucleotide sequence ID" value="NZ_JAMPLM010000025.1"/>
</dbReference>
<protein>
    <recommendedName>
        <fullName evidence="4">Large polyvalent protein-associated domain-containing protein</fullName>
    </recommendedName>
</protein>
<dbReference type="EMBL" id="JAMPLM010000025">
    <property type="protein sequence ID" value="MEP1061019.1"/>
    <property type="molecule type" value="Genomic_DNA"/>
</dbReference>
<accession>A0ABV0KRV8</accession>
<reference evidence="2 3" key="1">
    <citation type="submission" date="2022-04" db="EMBL/GenBank/DDBJ databases">
        <title>Positive selection, recombination, and allopatry shape intraspecific diversity of widespread and dominant cyanobacteria.</title>
        <authorList>
            <person name="Wei J."/>
            <person name="Shu W."/>
            <person name="Hu C."/>
        </authorList>
    </citation>
    <scope>NUCLEOTIDE SEQUENCE [LARGE SCALE GENOMIC DNA]</scope>
    <source>
        <strain evidence="2 3">AS-A4</strain>
    </source>
</reference>
<evidence type="ECO:0008006" key="4">
    <source>
        <dbReference type="Google" id="ProtNLM"/>
    </source>
</evidence>
<dbReference type="Proteomes" id="UP001476950">
    <property type="component" value="Unassembled WGS sequence"/>
</dbReference>
<proteinExistence type="predicted"/>
<evidence type="ECO:0000256" key="1">
    <source>
        <dbReference type="SAM" id="MobiDB-lite"/>
    </source>
</evidence>
<sequence length="892" mass="97381">MVKAQSLDNYYPDAYGEDAATIASVVALGSHAELFDRDTSDEEIVESYFLKVPNSTLIVNRVDTHDQYGLSKSFTVLNGEEPLLQLDSGHVVFNHLSLSQAAALQTEQRAVANPLLVSEPFFQADVAQAMTRGGEAQARVILSQGDAITPAIVAELNDLLAAEEAIRGEDQSSSGLTGHVSYSRFTEYELNQNLSIDTIARQLSAQFPVVEVKLTQEPLMQSVSDYLEATTPEALGSTVYSTYYRWADRNYERDKPEADLVVNGYRVDNLGDRLGGTEAMQFQVVDVAAERVVMDFTFQSGDWVERPQTEPGELPRNEYTGDTVVISALDARLKTQLVEAFEIPVKKAGLVASTYLNEAGVDELSRPNGLVFQREYHDDGSLWRDLVFSRDAVSSEGNAYAIAQAFPDGDGMGIGMPASVELVIQKEFAQLVEQYEQAQQKQPVVARGAEQVQPSQQSQKSVTQSVYDRPKPELERMETLAITLLKSGKTLVSPATFTENGRPLLPPMQLSLSDQVSQGQPLIQRVYEETEYSPGQQSLHLSTVLHDGVLQAMQDDTLKTADGQRVSLPSFDQERPQAVVQKPPVVGYESNANLHLEQESNVMVAAETSVKTQTEIDLRDLMSQKTLGIMETSKVPQKRVEVEGKPQLVDRTPVEGFTMVARAAYGAQNFCQEHNLPHTPATEVIAAAADRLSLDGSAVTGVLNSIDKAKCRPSMEVATQSQSGVWARIEAKYPEYAGKVPKALKTERAAAQAAVAPAQAAVVAATTRQVKAPVLKQSVLEQQQPSQFEMAIVVAAYRLQEAEVDRWGHDNEKSTLIFNRSKEGNISVINKADNVVIATRNAVTSEVIPGVLPPGQDYSQAFKAVVEKQTEKYAAKTAAATPKAKVVAGDGR</sequence>